<reference evidence="2" key="1">
    <citation type="submission" date="2007-11" db="EMBL/GenBank/DDBJ databases">
        <title>Complete genome sequence of Clostridium phytofermentans ISDg.</title>
        <authorList>
            <person name="Leschine S.B."/>
            <person name="Warnick T.A."/>
            <person name="Blanchard J.L."/>
            <person name="Schnell D.J."/>
            <person name="Petit E.L."/>
            <person name="LaTouf W.G."/>
            <person name="Copeland A."/>
            <person name="Lucas S."/>
            <person name="Lapidus A."/>
            <person name="Barry K."/>
            <person name="Glavina del Rio T."/>
            <person name="Dalin E."/>
            <person name="Tice H."/>
            <person name="Pitluck S."/>
            <person name="Kiss H."/>
            <person name="Brettin T."/>
            <person name="Bruce D."/>
            <person name="Detter J.C."/>
            <person name="Han C."/>
            <person name="Kuske C."/>
            <person name="Schmutz J."/>
            <person name="Larimer F."/>
            <person name="Land M."/>
            <person name="Hauser L."/>
            <person name="Kyrpides N."/>
            <person name="Kim E.A."/>
            <person name="Richardson P."/>
        </authorList>
    </citation>
    <scope>NUCLEOTIDE SEQUENCE [LARGE SCALE GENOMIC DNA]</scope>
    <source>
        <strain evidence="2">ATCC 700394 / DSM 18823 / ISDg</strain>
    </source>
</reference>
<proteinExistence type="predicted"/>
<sequence length="246" mass="28750">MLNNKNLAKAMEVFQALIIGEEISLETGKNADYYEAYSNNAEVNDLVEQMAKGMNLKIYDYNYSLFLTAGDHNRVFGYTNEELKRAMGLRLNKELYLCYFIIYNIMVSFYSDSATYTYTEYVRIEEILEAISRNLTNMIRNINILVRNELEESSFETLALTWDELPVVSSEDTNGIRAGRGSKSGYVKLVFNFLILQNVFVEAQEKYYPTNRFHAMVKNYFEEERGRLYEMQQQLEEKEGQEDATH</sequence>
<dbReference type="RefSeq" id="WP_012201883.1">
    <property type="nucleotide sequence ID" value="NC_010001.1"/>
</dbReference>
<dbReference type="eggNOG" id="ENOG502ZBX6">
    <property type="taxonomic scope" value="Bacteria"/>
</dbReference>
<accession>A9KL87</accession>
<evidence type="ECO:0000313" key="1">
    <source>
        <dbReference type="EMBL" id="ABX44236.1"/>
    </source>
</evidence>
<dbReference type="Pfam" id="PF19539">
    <property type="entry name" value="DUF6063"/>
    <property type="match status" value="1"/>
</dbReference>
<gene>
    <name evidence="1" type="ordered locus">Cphy_3889</name>
</gene>
<dbReference type="EMBL" id="CP000885">
    <property type="protein sequence ID" value="ABX44236.1"/>
    <property type="molecule type" value="Genomic_DNA"/>
</dbReference>
<keyword evidence="2" id="KW-1185">Reference proteome</keyword>
<protein>
    <submittedName>
        <fullName evidence="1">Uncharacterized protein</fullName>
    </submittedName>
</protein>
<dbReference type="HOGENOM" id="CLU_096710_1_0_9"/>
<dbReference type="KEGG" id="cpy:Cphy_3889"/>
<dbReference type="AlphaFoldDB" id="A9KL87"/>
<name>A9KL87_LACP7</name>
<evidence type="ECO:0000313" key="2">
    <source>
        <dbReference type="Proteomes" id="UP000000370"/>
    </source>
</evidence>
<organism evidence="1 2">
    <name type="scientific">Lachnoclostridium phytofermentans (strain ATCC 700394 / DSM 18823 / ISDg)</name>
    <name type="common">Clostridium phytofermentans</name>
    <dbReference type="NCBI Taxonomy" id="357809"/>
    <lineage>
        <taxon>Bacteria</taxon>
        <taxon>Bacillati</taxon>
        <taxon>Bacillota</taxon>
        <taxon>Clostridia</taxon>
        <taxon>Lachnospirales</taxon>
        <taxon>Lachnospiraceae</taxon>
    </lineage>
</organism>
<dbReference type="STRING" id="357809.Cphy_3889"/>
<dbReference type="InterPro" id="IPR045707">
    <property type="entry name" value="DUF6063"/>
</dbReference>
<dbReference type="Proteomes" id="UP000000370">
    <property type="component" value="Chromosome"/>
</dbReference>